<reference evidence="5" key="2">
    <citation type="submission" date="2013-10" db="EMBL/GenBank/DDBJ databases">
        <authorList>
            <person name="Aslett M."/>
        </authorList>
    </citation>
    <scope>NUCLEOTIDE SEQUENCE</scope>
    <source>
        <strain evidence="5">Houghton</strain>
    </source>
</reference>
<dbReference type="PANTHER" id="PTHR11599">
    <property type="entry name" value="PROTEASOME SUBUNIT ALPHA/BETA"/>
    <property type="match status" value="1"/>
</dbReference>
<evidence type="ECO:0000313" key="6">
    <source>
        <dbReference type="Proteomes" id="UP000018050"/>
    </source>
</evidence>
<evidence type="ECO:0000313" key="5">
    <source>
        <dbReference type="EMBL" id="CDI76113.1"/>
    </source>
</evidence>
<feature type="domain" description="Proteasome alpha-type subunits" evidence="4">
    <location>
        <begin position="8"/>
        <end position="30"/>
    </location>
</feature>
<dbReference type="SUPFAM" id="SSF56235">
    <property type="entry name" value="N-terminal nucleophile aminohydrolases (Ntn hydrolases)"/>
    <property type="match status" value="1"/>
</dbReference>
<evidence type="ECO:0000256" key="1">
    <source>
        <dbReference type="ARBA" id="ARBA00022942"/>
    </source>
</evidence>
<comment type="similarity">
    <text evidence="2 3">Belongs to the peptidase T1A family.</text>
</comment>
<reference evidence="5" key="1">
    <citation type="submission" date="2013-10" db="EMBL/GenBank/DDBJ databases">
        <title>Genomic analysis of the causative agents of coccidiosis in chickens.</title>
        <authorList>
            <person name="Reid A.J."/>
            <person name="Blake D."/>
            <person name="Billington K."/>
            <person name="Browne H."/>
            <person name="Dunn M."/>
            <person name="Hung S."/>
            <person name="Kawahara F."/>
            <person name="Miranda-Saavedra D."/>
            <person name="Mourier T."/>
            <person name="Nagra H."/>
            <person name="Otto T.D."/>
            <person name="Rawlings N."/>
            <person name="Sanchez A."/>
            <person name="Sanders M."/>
            <person name="Subramaniam C."/>
            <person name="Tay Y."/>
            <person name="Dear P."/>
            <person name="Doerig C."/>
            <person name="Gruber A."/>
            <person name="Parkinson J."/>
            <person name="Shirley M."/>
            <person name="Wan K.L."/>
            <person name="Berriman M."/>
            <person name="Tomley F."/>
            <person name="Pain A."/>
        </authorList>
    </citation>
    <scope>NUCLEOTIDE SEQUENCE</scope>
    <source>
        <strain evidence="5">Houghton</strain>
    </source>
</reference>
<dbReference type="GO" id="GO:0005634">
    <property type="term" value="C:nucleus"/>
    <property type="evidence" value="ECO:0007669"/>
    <property type="project" value="UniProtKB-SubCell"/>
</dbReference>
<dbReference type="InterPro" id="IPR023332">
    <property type="entry name" value="Proteasome_alpha-type"/>
</dbReference>
<dbReference type="EMBL" id="HG670316">
    <property type="protein sequence ID" value="CDI76113.1"/>
    <property type="molecule type" value="Genomic_DNA"/>
</dbReference>
<dbReference type="AlphaFoldDB" id="U6G9W4"/>
<dbReference type="RefSeq" id="XP_013253280.1">
    <property type="nucleotide sequence ID" value="XM_013397826.1"/>
</dbReference>
<comment type="subunit">
    <text evidence="3">The 26S proteasome consists of a 20S proteasome core and two 19S regulatory subunits.</text>
</comment>
<dbReference type="Proteomes" id="UP000018050">
    <property type="component" value="Unassembled WGS sequence"/>
</dbReference>
<dbReference type="VEuPathDB" id="ToxoDB:EAH_00053890"/>
<keyword evidence="3" id="KW-0963">Cytoplasm</keyword>
<keyword evidence="3" id="KW-0539">Nucleus</keyword>
<dbReference type="OrthoDB" id="330662at2759"/>
<proteinExistence type="inferred from homology"/>
<keyword evidence="1 2" id="KW-0647">Proteasome</keyword>
<dbReference type="Gene3D" id="3.60.20.10">
    <property type="entry name" value="Glutamine Phosphoribosylpyrophosphate, subunit 1, domain 1"/>
    <property type="match status" value="1"/>
</dbReference>
<dbReference type="Pfam" id="PF00227">
    <property type="entry name" value="Proteasome"/>
    <property type="match status" value="1"/>
</dbReference>
<evidence type="ECO:0000256" key="3">
    <source>
        <dbReference type="RuleBase" id="RU000551"/>
    </source>
</evidence>
<organism evidence="5 6">
    <name type="scientific">Eimeria acervulina</name>
    <name type="common">Coccidian parasite</name>
    <dbReference type="NCBI Taxonomy" id="5801"/>
    <lineage>
        <taxon>Eukaryota</taxon>
        <taxon>Sar</taxon>
        <taxon>Alveolata</taxon>
        <taxon>Apicomplexa</taxon>
        <taxon>Conoidasida</taxon>
        <taxon>Coccidia</taxon>
        <taxon>Eucoccidiorida</taxon>
        <taxon>Eimeriorina</taxon>
        <taxon>Eimeriidae</taxon>
        <taxon>Eimeria</taxon>
    </lineage>
</organism>
<name>U6G9W4_EIMAC</name>
<dbReference type="InterPro" id="IPR050115">
    <property type="entry name" value="Proteasome_alpha"/>
</dbReference>
<dbReference type="OMA" id="RVSMYMH"/>
<dbReference type="Pfam" id="PF10584">
    <property type="entry name" value="Proteasome_A_N"/>
    <property type="match status" value="1"/>
</dbReference>
<dbReference type="GO" id="GO:0006511">
    <property type="term" value="P:ubiquitin-dependent protein catabolic process"/>
    <property type="evidence" value="ECO:0007669"/>
    <property type="project" value="InterPro"/>
</dbReference>
<dbReference type="InterPro" id="IPR029055">
    <property type="entry name" value="Ntn_hydrolases_N"/>
</dbReference>
<dbReference type="GO" id="GO:0005737">
    <property type="term" value="C:cytoplasm"/>
    <property type="evidence" value="ECO:0007669"/>
    <property type="project" value="UniProtKB-SubCell"/>
</dbReference>
<sequence length="259" mass="28085">MAGLGSGYDLSVSTFSPDGRVFQVEYAAKAVDNAALCVAAACKGGVAFAVEKPKGSVMLAQGSNRRIYPVTKDIGLVVAGLSADGRQLWHRAREEAQSYLKHYGVSIPLGVLAERIALFMHAFTLYWHVRPFGATCILGGLQKDPLTGYQELKGEIYSIDPSGCSSRYLGTAAGRNRPAAKTELEKLSLSSLSPQELGEELIRILMVLQEERQTEDKVEFEVSSLSIKEGEPVYELWVPDRVAAAVNKAKDAIEAMESD</sequence>
<dbReference type="PROSITE" id="PS00388">
    <property type="entry name" value="PROTEASOME_ALPHA_1"/>
    <property type="match status" value="1"/>
</dbReference>
<comment type="subcellular location">
    <subcellularLocation>
        <location evidence="3">Cytoplasm</location>
    </subcellularLocation>
    <subcellularLocation>
        <location evidence="3">Nucleus</location>
    </subcellularLocation>
</comment>
<dbReference type="GO" id="GO:0019773">
    <property type="term" value="C:proteasome core complex, alpha-subunit complex"/>
    <property type="evidence" value="ECO:0007669"/>
    <property type="project" value="UniProtKB-UniRule"/>
</dbReference>
<dbReference type="GeneID" id="25273459"/>
<dbReference type="InterPro" id="IPR001353">
    <property type="entry name" value="Proteasome_sua/b"/>
</dbReference>
<dbReference type="InterPro" id="IPR000426">
    <property type="entry name" value="Proteasome_asu_N"/>
</dbReference>
<gene>
    <name evidence="5" type="ORF">EAH_00053890</name>
</gene>
<evidence type="ECO:0000259" key="4">
    <source>
        <dbReference type="PROSITE" id="PS00388"/>
    </source>
</evidence>
<dbReference type="PROSITE" id="PS51475">
    <property type="entry name" value="PROTEASOME_ALPHA_2"/>
    <property type="match status" value="1"/>
</dbReference>
<evidence type="ECO:0000256" key="2">
    <source>
        <dbReference type="PROSITE-ProRule" id="PRU00808"/>
    </source>
</evidence>
<dbReference type="SMART" id="SM00948">
    <property type="entry name" value="Proteasome_A_N"/>
    <property type="match status" value="1"/>
</dbReference>
<keyword evidence="6" id="KW-1185">Reference proteome</keyword>
<protein>
    <recommendedName>
        <fullName evidence="3">Proteasome subunit alpha type</fullName>
    </recommendedName>
</protein>
<accession>U6G9W4</accession>